<dbReference type="InterPro" id="IPR016181">
    <property type="entry name" value="Acyl_CoA_acyltransferase"/>
</dbReference>
<dbReference type="Proteomes" id="UP001235760">
    <property type="component" value="Unassembled WGS sequence"/>
</dbReference>
<evidence type="ECO:0000313" key="5">
    <source>
        <dbReference type="Proteomes" id="UP001235760"/>
    </source>
</evidence>
<name>A0ABT9G535_LEPDI</name>
<dbReference type="RefSeq" id="WP_305750066.1">
    <property type="nucleotide sequence ID" value="NZ_JAUZEE010000006.1"/>
</dbReference>
<organism evidence="4 5">
    <name type="scientific">Leptothrix discophora</name>
    <dbReference type="NCBI Taxonomy" id="89"/>
    <lineage>
        <taxon>Bacteria</taxon>
        <taxon>Pseudomonadati</taxon>
        <taxon>Pseudomonadota</taxon>
        <taxon>Betaproteobacteria</taxon>
        <taxon>Burkholderiales</taxon>
        <taxon>Sphaerotilaceae</taxon>
        <taxon>Leptothrix</taxon>
    </lineage>
</organism>
<feature type="domain" description="N-acetyltransferase" evidence="3">
    <location>
        <begin position="4"/>
        <end position="152"/>
    </location>
</feature>
<comment type="caution">
    <text evidence="4">The sequence shown here is derived from an EMBL/GenBank/DDBJ whole genome shotgun (WGS) entry which is preliminary data.</text>
</comment>
<evidence type="ECO:0000313" key="4">
    <source>
        <dbReference type="EMBL" id="MDP4301515.1"/>
    </source>
</evidence>
<reference evidence="4 5" key="1">
    <citation type="submission" date="2023-08" db="EMBL/GenBank/DDBJ databases">
        <authorList>
            <person name="Roldan D.M."/>
            <person name="Menes R.J."/>
        </authorList>
    </citation>
    <scope>NUCLEOTIDE SEQUENCE [LARGE SCALE GENOMIC DNA]</scope>
    <source>
        <strain evidence="4 5">CCM 2812</strain>
    </source>
</reference>
<keyword evidence="5" id="KW-1185">Reference proteome</keyword>
<dbReference type="Pfam" id="PF00583">
    <property type="entry name" value="Acetyltransf_1"/>
    <property type="match status" value="1"/>
</dbReference>
<evidence type="ECO:0000256" key="1">
    <source>
        <dbReference type="ARBA" id="ARBA00022679"/>
    </source>
</evidence>
<dbReference type="PANTHER" id="PTHR43877:SF2">
    <property type="entry name" value="AMINOALKYLPHOSPHONATE N-ACETYLTRANSFERASE-RELATED"/>
    <property type="match status" value="1"/>
</dbReference>
<evidence type="ECO:0000256" key="2">
    <source>
        <dbReference type="ARBA" id="ARBA00023315"/>
    </source>
</evidence>
<keyword evidence="1" id="KW-0808">Transferase</keyword>
<dbReference type="InterPro" id="IPR000182">
    <property type="entry name" value="GNAT_dom"/>
</dbReference>
<keyword evidence="2" id="KW-0012">Acyltransferase</keyword>
<dbReference type="InterPro" id="IPR050832">
    <property type="entry name" value="Bact_Acetyltransf"/>
</dbReference>
<protein>
    <submittedName>
        <fullName evidence="4">GNAT family N-acetyltransferase</fullName>
    </submittedName>
</protein>
<dbReference type="EMBL" id="JAUZEE010000006">
    <property type="protein sequence ID" value="MDP4301515.1"/>
    <property type="molecule type" value="Genomic_DNA"/>
</dbReference>
<evidence type="ECO:0000259" key="3">
    <source>
        <dbReference type="PROSITE" id="PS51186"/>
    </source>
</evidence>
<dbReference type="PROSITE" id="PS51186">
    <property type="entry name" value="GNAT"/>
    <property type="match status" value="1"/>
</dbReference>
<accession>A0ABT9G535</accession>
<dbReference type="Gene3D" id="3.40.630.30">
    <property type="match status" value="1"/>
</dbReference>
<dbReference type="CDD" id="cd04301">
    <property type="entry name" value="NAT_SF"/>
    <property type="match status" value="1"/>
</dbReference>
<proteinExistence type="predicted"/>
<sequence length="152" mass="16845">MSLIHTRVATLADVDVIAPLFDAYRQFYEQASDLALVKSFIRDRLQSNESVVLLASNKAQLVVGFCQLYPTFCSVEAKPIYSLYDLFVSPEARRAGAGKVLLQAAEKLASDHGKARMDLTTARTNKPAQAAYESLGWVRDEVFYAYSKSVDA</sequence>
<dbReference type="SUPFAM" id="SSF55729">
    <property type="entry name" value="Acyl-CoA N-acyltransferases (Nat)"/>
    <property type="match status" value="1"/>
</dbReference>
<dbReference type="PANTHER" id="PTHR43877">
    <property type="entry name" value="AMINOALKYLPHOSPHONATE N-ACETYLTRANSFERASE-RELATED-RELATED"/>
    <property type="match status" value="1"/>
</dbReference>
<gene>
    <name evidence="4" type="ORF">Q8X39_12770</name>
</gene>